<evidence type="ECO:0000313" key="5">
    <source>
        <dbReference type="Proteomes" id="UP001252270"/>
    </source>
</evidence>
<reference evidence="4 5" key="1">
    <citation type="submission" date="2023-04" db="EMBL/GenBank/DDBJ databases">
        <title>A long-awaited taxogenomic arrangement of the family Halomonadaceae.</title>
        <authorList>
            <person name="De La Haba R."/>
            <person name="Chuvochina M."/>
            <person name="Wittouck S."/>
            <person name="Arahal D.R."/>
            <person name="Sanchez-Porro C."/>
            <person name="Hugenholtz P."/>
            <person name="Ventosa A."/>
        </authorList>
    </citation>
    <scope>NUCLEOTIDE SEQUENCE [LARGE SCALE GENOMIC DNA]</scope>
    <source>
        <strain evidence="4 5">DSM 17332</strain>
    </source>
</reference>
<dbReference type="EMBL" id="JARWAL010000001">
    <property type="protein sequence ID" value="MDR5891410.1"/>
    <property type="molecule type" value="Genomic_DNA"/>
</dbReference>
<evidence type="ECO:0000256" key="1">
    <source>
        <dbReference type="ARBA" id="ARBA00022679"/>
    </source>
</evidence>
<protein>
    <submittedName>
        <fullName evidence="4">CDP-alcohol phosphatidyltransferase family protein</fullName>
    </submittedName>
</protein>
<keyword evidence="1 2" id="KW-0808">Transferase</keyword>
<feature type="transmembrane region" description="Helical" evidence="3">
    <location>
        <begin position="53"/>
        <end position="72"/>
    </location>
</feature>
<keyword evidence="5" id="KW-1185">Reference proteome</keyword>
<dbReference type="PROSITE" id="PS00379">
    <property type="entry name" value="CDP_ALCOHOL_P_TRANSF"/>
    <property type="match status" value="1"/>
</dbReference>
<evidence type="ECO:0000313" key="4">
    <source>
        <dbReference type="EMBL" id="MDR5891410.1"/>
    </source>
</evidence>
<feature type="transmembrane region" description="Helical" evidence="3">
    <location>
        <begin position="93"/>
        <end position="112"/>
    </location>
</feature>
<dbReference type="InterPro" id="IPR048254">
    <property type="entry name" value="CDP_ALCOHOL_P_TRANSF_CS"/>
</dbReference>
<evidence type="ECO:0000256" key="2">
    <source>
        <dbReference type="RuleBase" id="RU003750"/>
    </source>
</evidence>
<dbReference type="InterPro" id="IPR000462">
    <property type="entry name" value="CDP-OH_P_trans"/>
</dbReference>
<organism evidence="4 5">
    <name type="scientific">Halomonas mongoliensis</name>
    <dbReference type="NCBI Taxonomy" id="321265"/>
    <lineage>
        <taxon>Bacteria</taxon>
        <taxon>Pseudomonadati</taxon>
        <taxon>Pseudomonadota</taxon>
        <taxon>Gammaproteobacteria</taxon>
        <taxon>Oceanospirillales</taxon>
        <taxon>Halomonadaceae</taxon>
        <taxon>Halomonas</taxon>
    </lineage>
</organism>
<sequence length="256" mass="26757">MPLPLAPPPLTSASAGTTRPWRLALELALGGIALLGLLALLGLPASQAGGASLPWVAALASVTYLGMAALLWRGLRQGAWARTSLGPANRVTLARGVLVALLAGTLAAPALLAAQAAWLFVLALVALALDGVDGWVARRTGSASALGARFDMELDAFFILVLCLALLLLGRAGPWVLAIGAMRYAFVAASWRWAWLAGELPESLRRKAVCVWQVAALMLALLPATPGALAVWLAATALAGLTFSFAVDVRWLYRHR</sequence>
<keyword evidence="3" id="KW-1133">Transmembrane helix</keyword>
<comment type="caution">
    <text evidence="4">The sequence shown here is derived from an EMBL/GenBank/DDBJ whole genome shotgun (WGS) entry which is preliminary data.</text>
</comment>
<gene>
    <name evidence="4" type="ORF">QC820_01165</name>
</gene>
<evidence type="ECO:0000256" key="3">
    <source>
        <dbReference type="SAM" id="Phobius"/>
    </source>
</evidence>
<feature type="transmembrane region" description="Helical" evidence="3">
    <location>
        <begin position="21"/>
        <end position="41"/>
    </location>
</feature>
<dbReference type="Pfam" id="PF01066">
    <property type="entry name" value="CDP-OH_P_transf"/>
    <property type="match status" value="1"/>
</dbReference>
<proteinExistence type="inferred from homology"/>
<keyword evidence="3" id="KW-0472">Membrane</keyword>
<dbReference type="Proteomes" id="UP001252270">
    <property type="component" value="Unassembled WGS sequence"/>
</dbReference>
<name>A0ABU1GHD6_9GAMM</name>
<keyword evidence="3" id="KW-0812">Transmembrane</keyword>
<feature type="transmembrane region" description="Helical" evidence="3">
    <location>
        <begin position="150"/>
        <end position="169"/>
    </location>
</feature>
<accession>A0ABU1GHD6</accession>
<dbReference type="RefSeq" id="WP_309635461.1">
    <property type="nucleotide sequence ID" value="NZ_JARWAL010000001.1"/>
</dbReference>
<dbReference type="Gene3D" id="1.20.120.1760">
    <property type="match status" value="1"/>
</dbReference>
<comment type="similarity">
    <text evidence="2">Belongs to the CDP-alcohol phosphatidyltransferase class-I family.</text>
</comment>
<feature type="transmembrane region" description="Helical" evidence="3">
    <location>
        <begin position="208"/>
        <end position="225"/>
    </location>
</feature>
<dbReference type="InterPro" id="IPR043130">
    <property type="entry name" value="CDP-OH_PTrfase_TM_dom"/>
</dbReference>